<sequence>MMFIMFIMEVLDLLFENMKILISFAVMIGFIELLVIRLYKRLVVKPESLREMLREQGISGPPPTLILGNIREIKKAQAQRKNVRLISTIDDVAAAATTTRISHNVDATLFPFFEQWRRQYGEVFVFSLGNTQILHVTQPEVVREIITCTSLDLGKPSYQQKERGPLLGRGILTSNGAAWSHQRKILAPEFYKNKVKGMMNLITESTMMLLTSWNSRIEKESGIANIKIDGDMRSFSGDLISKACFGSNYSKGEEIFLKLRALQEIMSKKSLSMGIPGMRNAWELEKEIHNLILKVVKERKQEAAYEKDLLQMILEGAKSSNFSQEETDQFIVDNCKNIYLAGFETTAVSSTWCLMLLASNQEWQDRVRAELTMVIQETLRLYPPVAVVSREAFKDMMFGGINIPKGVNVWTLVSTLHTDPKIWGSDAYKFNPGRFSNGSSTHLYMPFGVGPRVCLGQKLAMVELKMLMALLLSKFSFSLSPKYVHSPTLRLVIEPEHGVQLLVKKLQDNDSLLI</sequence>
<reference evidence="16" key="1">
    <citation type="journal article" date="2019" name="Gigascience">
        <title>De novo genome assembly of the endangered Acer yangbiense, a plant species with extremely small populations endemic to Yunnan Province, China.</title>
        <authorList>
            <person name="Yang J."/>
            <person name="Wariss H.M."/>
            <person name="Tao L."/>
            <person name="Zhang R."/>
            <person name="Yun Q."/>
            <person name="Hollingsworth P."/>
            <person name="Dao Z."/>
            <person name="Luo G."/>
            <person name="Guo H."/>
            <person name="Ma Y."/>
            <person name="Sun W."/>
        </authorList>
    </citation>
    <scope>NUCLEOTIDE SEQUENCE [LARGE SCALE GENOMIC DNA]</scope>
    <source>
        <strain evidence="16">cv. Malutang</strain>
    </source>
</reference>
<evidence type="ECO:0000256" key="8">
    <source>
        <dbReference type="ARBA" id="ARBA00023002"/>
    </source>
</evidence>
<dbReference type="PROSITE" id="PS00086">
    <property type="entry name" value="CYTOCHROME_P450"/>
    <property type="match status" value="1"/>
</dbReference>
<dbReference type="PRINTS" id="PR00385">
    <property type="entry name" value="P450"/>
</dbReference>
<protein>
    <recommendedName>
        <fullName evidence="17">Cytochrome P450</fullName>
    </recommendedName>
</protein>
<dbReference type="InterPro" id="IPR036396">
    <property type="entry name" value="Cyt_P450_sf"/>
</dbReference>
<dbReference type="Proteomes" id="UP000323000">
    <property type="component" value="Chromosome 13"/>
</dbReference>
<keyword evidence="8 13" id="KW-0560">Oxidoreductase</keyword>
<evidence type="ECO:0000256" key="2">
    <source>
        <dbReference type="ARBA" id="ARBA00004167"/>
    </source>
</evidence>
<dbReference type="GO" id="GO:0020037">
    <property type="term" value="F:heme binding"/>
    <property type="evidence" value="ECO:0007669"/>
    <property type="project" value="InterPro"/>
</dbReference>
<dbReference type="EMBL" id="VAHF01000013">
    <property type="protein sequence ID" value="TXG46816.1"/>
    <property type="molecule type" value="Genomic_DNA"/>
</dbReference>
<keyword evidence="10 13" id="KW-0503">Monooxygenase</keyword>
<dbReference type="SUPFAM" id="SSF48264">
    <property type="entry name" value="Cytochrome P450"/>
    <property type="match status" value="1"/>
</dbReference>
<comment type="similarity">
    <text evidence="3 13">Belongs to the cytochrome P450 family.</text>
</comment>
<evidence type="ECO:0008006" key="17">
    <source>
        <dbReference type="Google" id="ProtNLM"/>
    </source>
</evidence>
<evidence type="ECO:0000256" key="5">
    <source>
        <dbReference type="ARBA" id="ARBA00022692"/>
    </source>
</evidence>
<evidence type="ECO:0000256" key="7">
    <source>
        <dbReference type="ARBA" id="ARBA00022989"/>
    </source>
</evidence>
<keyword evidence="9 12" id="KW-0408">Iron</keyword>
<dbReference type="Gene3D" id="1.10.630.10">
    <property type="entry name" value="Cytochrome P450"/>
    <property type="match status" value="1"/>
</dbReference>
<evidence type="ECO:0000313" key="16">
    <source>
        <dbReference type="Proteomes" id="UP000323000"/>
    </source>
</evidence>
<keyword evidence="5 14" id="KW-0812">Transmembrane</keyword>
<dbReference type="OrthoDB" id="1470350at2759"/>
<dbReference type="GO" id="GO:0004497">
    <property type="term" value="F:monooxygenase activity"/>
    <property type="evidence" value="ECO:0007669"/>
    <property type="project" value="UniProtKB-KW"/>
</dbReference>
<evidence type="ECO:0000256" key="3">
    <source>
        <dbReference type="ARBA" id="ARBA00010617"/>
    </source>
</evidence>
<dbReference type="GO" id="GO:0016705">
    <property type="term" value="F:oxidoreductase activity, acting on paired donors, with incorporation or reduction of molecular oxygen"/>
    <property type="evidence" value="ECO:0007669"/>
    <property type="project" value="InterPro"/>
</dbReference>
<evidence type="ECO:0000256" key="13">
    <source>
        <dbReference type="RuleBase" id="RU000461"/>
    </source>
</evidence>
<keyword evidence="7 14" id="KW-1133">Transmembrane helix</keyword>
<name>A0A5C7GRL2_9ROSI</name>
<dbReference type="GO" id="GO:0005506">
    <property type="term" value="F:iron ion binding"/>
    <property type="evidence" value="ECO:0007669"/>
    <property type="project" value="InterPro"/>
</dbReference>
<gene>
    <name evidence="15" type="ORF">EZV62_026110</name>
</gene>
<evidence type="ECO:0000256" key="4">
    <source>
        <dbReference type="ARBA" id="ARBA00022617"/>
    </source>
</evidence>
<evidence type="ECO:0000256" key="9">
    <source>
        <dbReference type="ARBA" id="ARBA00023004"/>
    </source>
</evidence>
<comment type="caution">
    <text evidence="15">The sequence shown here is derived from an EMBL/GenBank/DDBJ whole genome shotgun (WGS) entry which is preliminary data.</text>
</comment>
<keyword evidence="16" id="KW-1185">Reference proteome</keyword>
<dbReference type="InterPro" id="IPR002401">
    <property type="entry name" value="Cyt_P450_E_grp-I"/>
</dbReference>
<dbReference type="InterPro" id="IPR050665">
    <property type="entry name" value="Cytochrome_P450_Monooxygen"/>
</dbReference>
<dbReference type="InterPro" id="IPR017972">
    <property type="entry name" value="Cyt_P450_CS"/>
</dbReference>
<evidence type="ECO:0000256" key="10">
    <source>
        <dbReference type="ARBA" id="ARBA00023033"/>
    </source>
</evidence>
<evidence type="ECO:0000256" key="12">
    <source>
        <dbReference type="PIRSR" id="PIRSR602401-1"/>
    </source>
</evidence>
<dbReference type="PRINTS" id="PR00463">
    <property type="entry name" value="EP450I"/>
</dbReference>
<evidence type="ECO:0000256" key="6">
    <source>
        <dbReference type="ARBA" id="ARBA00022723"/>
    </source>
</evidence>
<evidence type="ECO:0000256" key="11">
    <source>
        <dbReference type="ARBA" id="ARBA00023136"/>
    </source>
</evidence>
<proteinExistence type="inferred from homology"/>
<dbReference type="PANTHER" id="PTHR24282">
    <property type="entry name" value="CYTOCHROME P450 FAMILY MEMBER"/>
    <property type="match status" value="1"/>
</dbReference>
<dbReference type="PANTHER" id="PTHR24282:SF196">
    <property type="entry name" value="CYTOCHROME P450 714C2"/>
    <property type="match status" value="1"/>
</dbReference>
<comment type="cofactor">
    <cofactor evidence="1 12">
        <name>heme</name>
        <dbReference type="ChEBI" id="CHEBI:30413"/>
    </cofactor>
</comment>
<keyword evidence="4 12" id="KW-0349">Heme</keyword>
<accession>A0A5C7GRL2</accession>
<dbReference type="InterPro" id="IPR001128">
    <property type="entry name" value="Cyt_P450"/>
</dbReference>
<dbReference type="AlphaFoldDB" id="A0A5C7GRL2"/>
<evidence type="ECO:0000256" key="1">
    <source>
        <dbReference type="ARBA" id="ARBA00001971"/>
    </source>
</evidence>
<feature type="binding site" description="axial binding residue" evidence="12">
    <location>
        <position position="454"/>
    </location>
    <ligand>
        <name>heme</name>
        <dbReference type="ChEBI" id="CHEBI:30413"/>
    </ligand>
    <ligandPart>
        <name>Fe</name>
        <dbReference type="ChEBI" id="CHEBI:18248"/>
    </ligandPart>
</feature>
<evidence type="ECO:0000256" key="14">
    <source>
        <dbReference type="SAM" id="Phobius"/>
    </source>
</evidence>
<dbReference type="Pfam" id="PF00067">
    <property type="entry name" value="p450"/>
    <property type="match status" value="1"/>
</dbReference>
<organism evidence="15 16">
    <name type="scientific">Acer yangbiense</name>
    <dbReference type="NCBI Taxonomy" id="1000413"/>
    <lineage>
        <taxon>Eukaryota</taxon>
        <taxon>Viridiplantae</taxon>
        <taxon>Streptophyta</taxon>
        <taxon>Embryophyta</taxon>
        <taxon>Tracheophyta</taxon>
        <taxon>Spermatophyta</taxon>
        <taxon>Magnoliopsida</taxon>
        <taxon>eudicotyledons</taxon>
        <taxon>Gunneridae</taxon>
        <taxon>Pentapetalae</taxon>
        <taxon>rosids</taxon>
        <taxon>malvids</taxon>
        <taxon>Sapindales</taxon>
        <taxon>Sapindaceae</taxon>
        <taxon>Hippocastanoideae</taxon>
        <taxon>Acereae</taxon>
        <taxon>Acer</taxon>
    </lineage>
</organism>
<feature type="transmembrane region" description="Helical" evidence="14">
    <location>
        <begin position="20"/>
        <end position="39"/>
    </location>
</feature>
<evidence type="ECO:0000313" key="15">
    <source>
        <dbReference type="EMBL" id="TXG46816.1"/>
    </source>
</evidence>
<dbReference type="GO" id="GO:0016020">
    <property type="term" value="C:membrane"/>
    <property type="evidence" value="ECO:0007669"/>
    <property type="project" value="UniProtKB-SubCell"/>
</dbReference>
<keyword evidence="6 12" id="KW-0479">Metal-binding</keyword>
<comment type="subcellular location">
    <subcellularLocation>
        <location evidence="2">Membrane</location>
        <topology evidence="2">Single-pass membrane protein</topology>
    </subcellularLocation>
</comment>
<keyword evidence="11 14" id="KW-0472">Membrane</keyword>